<keyword evidence="3" id="KW-0479">Metal-binding</keyword>
<evidence type="ECO:0000256" key="5">
    <source>
        <dbReference type="ARBA" id="ARBA00023239"/>
    </source>
</evidence>
<dbReference type="Pfam" id="PF00194">
    <property type="entry name" value="Carb_anhydrase"/>
    <property type="match status" value="1"/>
</dbReference>
<dbReference type="EC" id="4.2.1.1" evidence="2"/>
<evidence type="ECO:0000256" key="4">
    <source>
        <dbReference type="ARBA" id="ARBA00022833"/>
    </source>
</evidence>
<dbReference type="PANTHER" id="PTHR18952:SF265">
    <property type="entry name" value="CARBONIC ANHYDRASE"/>
    <property type="match status" value="1"/>
</dbReference>
<feature type="chain" id="PRO_5035459420" description="carbonic anhydrase" evidence="7">
    <location>
        <begin position="21"/>
        <end position="263"/>
    </location>
</feature>
<dbReference type="AlphaFoldDB" id="A0A8K1FFS1"/>
<protein>
    <recommendedName>
        <fullName evidence="2">carbonic anhydrase</fullName>
        <ecNumber evidence="2">4.2.1.1</ecNumber>
    </recommendedName>
</protein>
<evidence type="ECO:0000256" key="3">
    <source>
        <dbReference type="ARBA" id="ARBA00022723"/>
    </source>
</evidence>
<dbReference type="SUPFAM" id="SSF51069">
    <property type="entry name" value="Carbonic anhydrase"/>
    <property type="match status" value="1"/>
</dbReference>
<dbReference type="PROSITE" id="PS51144">
    <property type="entry name" value="ALPHA_CA_2"/>
    <property type="match status" value="1"/>
</dbReference>
<dbReference type="OrthoDB" id="429145at2759"/>
<dbReference type="SMART" id="SM01057">
    <property type="entry name" value="Carb_anhydrase"/>
    <property type="match status" value="1"/>
</dbReference>
<dbReference type="GO" id="GO:0008270">
    <property type="term" value="F:zinc ion binding"/>
    <property type="evidence" value="ECO:0007669"/>
    <property type="project" value="InterPro"/>
</dbReference>
<evidence type="ECO:0000256" key="2">
    <source>
        <dbReference type="ARBA" id="ARBA00012925"/>
    </source>
</evidence>
<proteinExistence type="inferred from homology"/>
<sequence>MKVLSTLFASLAGLVAVSTASDSANEGWSYRTNDPETVGPAQWSHKFPTCSGSRQSPIDIKQNSLIKFPAPLTFAGECSEYHLKQLYESYKAEVVNGSCTVTSKGKSYKFAQVHFHAPSEHTLHGKPLDGEVHFVHQATDGKILVVGLFLSKVSGATTDPYVAKFWQALGKVTPTTPVDVALGGYAPLVILNERKGHAFNYPGSLTTPGCNETVEWWVLEHALPVAPADFASFQKSLTRIGAAANGTNARPTQALNGRIVLVH</sequence>
<name>A0A8K1FFS1_PYTOL</name>
<keyword evidence="4" id="KW-0862">Zinc</keyword>
<dbReference type="InterPro" id="IPR041891">
    <property type="entry name" value="Alpha_CA_prokaryot-like"/>
</dbReference>
<dbReference type="PANTHER" id="PTHR18952">
    <property type="entry name" value="CARBONIC ANHYDRASE"/>
    <property type="match status" value="1"/>
</dbReference>
<dbReference type="InterPro" id="IPR001148">
    <property type="entry name" value="CA_dom"/>
</dbReference>
<evidence type="ECO:0000256" key="6">
    <source>
        <dbReference type="ARBA" id="ARBA00048348"/>
    </source>
</evidence>
<dbReference type="CDD" id="cd03124">
    <property type="entry name" value="alpha_CA_prokaryotic_like"/>
    <property type="match status" value="1"/>
</dbReference>
<gene>
    <name evidence="9" type="ORF">Poli38472_013406</name>
</gene>
<keyword evidence="7" id="KW-0732">Signal</keyword>
<keyword evidence="5" id="KW-0456">Lyase</keyword>
<evidence type="ECO:0000313" key="10">
    <source>
        <dbReference type="Proteomes" id="UP000794436"/>
    </source>
</evidence>
<organism evidence="9 10">
    <name type="scientific">Pythium oligandrum</name>
    <name type="common">Mycoparasitic fungus</name>
    <dbReference type="NCBI Taxonomy" id="41045"/>
    <lineage>
        <taxon>Eukaryota</taxon>
        <taxon>Sar</taxon>
        <taxon>Stramenopiles</taxon>
        <taxon>Oomycota</taxon>
        <taxon>Peronosporomycetes</taxon>
        <taxon>Pythiales</taxon>
        <taxon>Pythiaceae</taxon>
        <taxon>Pythium</taxon>
    </lineage>
</organism>
<accession>A0A8K1FFS1</accession>
<feature type="domain" description="Alpha-carbonic anhydrase" evidence="8">
    <location>
        <begin position="26"/>
        <end position="263"/>
    </location>
</feature>
<dbReference type="EMBL" id="SPLM01000113">
    <property type="protein sequence ID" value="TMW57932.1"/>
    <property type="molecule type" value="Genomic_DNA"/>
</dbReference>
<evidence type="ECO:0000313" key="9">
    <source>
        <dbReference type="EMBL" id="TMW57932.1"/>
    </source>
</evidence>
<comment type="similarity">
    <text evidence="1">Belongs to the alpha-carbonic anhydrase family.</text>
</comment>
<evidence type="ECO:0000259" key="8">
    <source>
        <dbReference type="PROSITE" id="PS51144"/>
    </source>
</evidence>
<evidence type="ECO:0000256" key="1">
    <source>
        <dbReference type="ARBA" id="ARBA00010718"/>
    </source>
</evidence>
<dbReference type="InterPro" id="IPR023561">
    <property type="entry name" value="Carbonic_anhydrase_a-class"/>
</dbReference>
<dbReference type="InterPro" id="IPR036398">
    <property type="entry name" value="CA_dom_sf"/>
</dbReference>
<evidence type="ECO:0000256" key="7">
    <source>
        <dbReference type="SAM" id="SignalP"/>
    </source>
</evidence>
<comment type="catalytic activity">
    <reaction evidence="6">
        <text>hydrogencarbonate + H(+) = CO2 + H2O</text>
        <dbReference type="Rhea" id="RHEA:10748"/>
        <dbReference type="ChEBI" id="CHEBI:15377"/>
        <dbReference type="ChEBI" id="CHEBI:15378"/>
        <dbReference type="ChEBI" id="CHEBI:16526"/>
        <dbReference type="ChEBI" id="CHEBI:17544"/>
        <dbReference type="EC" id="4.2.1.1"/>
    </reaction>
</comment>
<reference evidence="9" key="1">
    <citation type="submission" date="2019-03" db="EMBL/GenBank/DDBJ databases">
        <title>Long read genome sequence of the mycoparasitic Pythium oligandrum ATCC 38472 isolated from sugarbeet rhizosphere.</title>
        <authorList>
            <person name="Gaulin E."/>
        </authorList>
    </citation>
    <scope>NUCLEOTIDE SEQUENCE</scope>
    <source>
        <strain evidence="9">ATCC 38472_TT</strain>
    </source>
</reference>
<dbReference type="Gene3D" id="3.10.200.10">
    <property type="entry name" value="Alpha carbonic anhydrase"/>
    <property type="match status" value="1"/>
</dbReference>
<feature type="signal peptide" evidence="7">
    <location>
        <begin position="1"/>
        <end position="20"/>
    </location>
</feature>
<dbReference type="GO" id="GO:0004089">
    <property type="term" value="F:carbonate dehydratase activity"/>
    <property type="evidence" value="ECO:0007669"/>
    <property type="project" value="UniProtKB-EC"/>
</dbReference>
<keyword evidence="10" id="KW-1185">Reference proteome</keyword>
<dbReference type="Proteomes" id="UP000794436">
    <property type="component" value="Unassembled WGS sequence"/>
</dbReference>
<comment type="caution">
    <text evidence="9">The sequence shown here is derived from an EMBL/GenBank/DDBJ whole genome shotgun (WGS) entry which is preliminary data.</text>
</comment>